<name>A0A0E9S1W6_ANGAN</name>
<reference evidence="1" key="2">
    <citation type="journal article" date="2015" name="Fish Shellfish Immunol.">
        <title>Early steps in the European eel (Anguilla anguilla)-Vibrio vulnificus interaction in the gills: Role of the RtxA13 toxin.</title>
        <authorList>
            <person name="Callol A."/>
            <person name="Pajuelo D."/>
            <person name="Ebbesson L."/>
            <person name="Teles M."/>
            <person name="MacKenzie S."/>
            <person name="Amaro C."/>
        </authorList>
    </citation>
    <scope>NUCLEOTIDE SEQUENCE</scope>
</reference>
<dbReference type="EMBL" id="GBXM01073907">
    <property type="protein sequence ID" value="JAH34670.1"/>
    <property type="molecule type" value="Transcribed_RNA"/>
</dbReference>
<organism evidence="1">
    <name type="scientific">Anguilla anguilla</name>
    <name type="common">European freshwater eel</name>
    <name type="synonym">Muraena anguilla</name>
    <dbReference type="NCBI Taxonomy" id="7936"/>
    <lineage>
        <taxon>Eukaryota</taxon>
        <taxon>Metazoa</taxon>
        <taxon>Chordata</taxon>
        <taxon>Craniata</taxon>
        <taxon>Vertebrata</taxon>
        <taxon>Euteleostomi</taxon>
        <taxon>Actinopterygii</taxon>
        <taxon>Neopterygii</taxon>
        <taxon>Teleostei</taxon>
        <taxon>Anguilliformes</taxon>
        <taxon>Anguillidae</taxon>
        <taxon>Anguilla</taxon>
    </lineage>
</organism>
<evidence type="ECO:0000313" key="1">
    <source>
        <dbReference type="EMBL" id="JAH34670.1"/>
    </source>
</evidence>
<sequence>MPQATPVLAA</sequence>
<reference evidence="1" key="1">
    <citation type="submission" date="2014-11" db="EMBL/GenBank/DDBJ databases">
        <authorList>
            <person name="Amaro Gonzalez C."/>
        </authorList>
    </citation>
    <scope>NUCLEOTIDE SEQUENCE</scope>
</reference>
<accession>A0A0E9S1W6</accession>
<proteinExistence type="predicted"/>
<protein>
    <submittedName>
        <fullName evidence="1">Uncharacterized protein</fullName>
    </submittedName>
</protein>